<dbReference type="Pfam" id="PF00078">
    <property type="entry name" value="RVT_1"/>
    <property type="match status" value="1"/>
</dbReference>
<keyword evidence="5" id="KW-1185">Reference proteome</keyword>
<dbReference type="SUPFAM" id="SSF56672">
    <property type="entry name" value="DNA/RNA polymerases"/>
    <property type="match status" value="1"/>
</dbReference>
<dbReference type="GO" id="GO:0071897">
    <property type="term" value="P:DNA biosynthetic process"/>
    <property type="evidence" value="ECO:0007669"/>
    <property type="project" value="UniProtKB-ARBA"/>
</dbReference>
<dbReference type="InterPro" id="IPR000477">
    <property type="entry name" value="RT_dom"/>
</dbReference>
<feature type="domain" description="RNase H type-1" evidence="3">
    <location>
        <begin position="736"/>
        <end position="869"/>
    </location>
</feature>
<dbReference type="InterPro" id="IPR036397">
    <property type="entry name" value="RNaseH_sf"/>
</dbReference>
<reference evidence="4" key="1">
    <citation type="journal article" date="2020" name="Cell">
        <title>Large-Scale Comparative Analyses of Tick Genomes Elucidate Their Genetic Diversity and Vector Capacities.</title>
        <authorList>
            <consortium name="Tick Genome and Microbiome Consortium (TIGMIC)"/>
            <person name="Jia N."/>
            <person name="Wang J."/>
            <person name="Shi W."/>
            <person name="Du L."/>
            <person name="Sun Y."/>
            <person name="Zhan W."/>
            <person name="Jiang J.F."/>
            <person name="Wang Q."/>
            <person name="Zhang B."/>
            <person name="Ji P."/>
            <person name="Bell-Sakyi L."/>
            <person name="Cui X.M."/>
            <person name="Yuan T.T."/>
            <person name="Jiang B.G."/>
            <person name="Yang W.F."/>
            <person name="Lam T.T."/>
            <person name="Chang Q.C."/>
            <person name="Ding S.J."/>
            <person name="Wang X.J."/>
            <person name="Zhu J.G."/>
            <person name="Ruan X.D."/>
            <person name="Zhao L."/>
            <person name="Wei J.T."/>
            <person name="Ye R.Z."/>
            <person name="Que T.C."/>
            <person name="Du C.H."/>
            <person name="Zhou Y.H."/>
            <person name="Cheng J.X."/>
            <person name="Dai P.F."/>
            <person name="Guo W.B."/>
            <person name="Han X.H."/>
            <person name="Huang E.J."/>
            <person name="Li L.F."/>
            <person name="Wei W."/>
            <person name="Gao Y.C."/>
            <person name="Liu J.Z."/>
            <person name="Shao H.Z."/>
            <person name="Wang X."/>
            <person name="Wang C.C."/>
            <person name="Yang T.C."/>
            <person name="Huo Q.B."/>
            <person name="Li W."/>
            <person name="Chen H.Y."/>
            <person name="Chen S.E."/>
            <person name="Zhou L.G."/>
            <person name="Ni X.B."/>
            <person name="Tian J.H."/>
            <person name="Sheng Y."/>
            <person name="Liu T."/>
            <person name="Pan Y.S."/>
            <person name="Xia L.Y."/>
            <person name="Li J."/>
            <person name="Zhao F."/>
            <person name="Cao W.C."/>
        </authorList>
    </citation>
    <scope>NUCLEOTIDE SEQUENCE</scope>
    <source>
        <strain evidence="4">Rsan-2018</strain>
    </source>
</reference>
<comment type="caution">
    <text evidence="4">The sequence shown here is derived from an EMBL/GenBank/DDBJ whole genome shotgun (WGS) entry which is preliminary data.</text>
</comment>
<dbReference type="CDD" id="cd01650">
    <property type="entry name" value="RT_nLTR_like"/>
    <property type="match status" value="1"/>
</dbReference>
<dbReference type="PROSITE" id="PS50878">
    <property type="entry name" value="RT_POL"/>
    <property type="match status" value="1"/>
</dbReference>
<dbReference type="SUPFAM" id="SSF53098">
    <property type="entry name" value="Ribonuclease H-like"/>
    <property type="match status" value="1"/>
</dbReference>
<dbReference type="GO" id="GO:0003676">
    <property type="term" value="F:nucleic acid binding"/>
    <property type="evidence" value="ECO:0007669"/>
    <property type="project" value="InterPro"/>
</dbReference>
<accession>A0A9D4T1A4</accession>
<dbReference type="InterPro" id="IPR043502">
    <property type="entry name" value="DNA/RNA_pol_sf"/>
</dbReference>
<evidence type="ECO:0008006" key="6">
    <source>
        <dbReference type="Google" id="ProtNLM"/>
    </source>
</evidence>
<dbReference type="InterPro" id="IPR036691">
    <property type="entry name" value="Endo/exonu/phosph_ase_sf"/>
</dbReference>
<dbReference type="VEuPathDB" id="VectorBase:RSAN_045781"/>
<dbReference type="InterPro" id="IPR002156">
    <property type="entry name" value="RNaseH_domain"/>
</dbReference>
<protein>
    <recommendedName>
        <fullName evidence="6">Reverse transcriptase</fullName>
    </recommendedName>
</protein>
<dbReference type="Gene3D" id="3.30.420.10">
    <property type="entry name" value="Ribonuclease H-like superfamily/Ribonuclease H"/>
    <property type="match status" value="1"/>
</dbReference>
<dbReference type="Pfam" id="PF00075">
    <property type="entry name" value="RNase_H"/>
    <property type="match status" value="1"/>
</dbReference>
<dbReference type="CDD" id="cd09276">
    <property type="entry name" value="Rnase_HI_RT_non_LTR"/>
    <property type="match status" value="1"/>
</dbReference>
<evidence type="ECO:0000259" key="2">
    <source>
        <dbReference type="PROSITE" id="PS50878"/>
    </source>
</evidence>
<dbReference type="PANTHER" id="PTHR19446">
    <property type="entry name" value="REVERSE TRANSCRIPTASES"/>
    <property type="match status" value="1"/>
</dbReference>
<dbReference type="GO" id="GO:0004523">
    <property type="term" value="F:RNA-DNA hybrid ribonuclease activity"/>
    <property type="evidence" value="ECO:0007669"/>
    <property type="project" value="InterPro"/>
</dbReference>
<sequence length="1489" mass="165493">MTLNDALSLPTFETPYSASWIDLTFATPSVLSTGYEWLVTDDTTYSEHRLVEVRVGGTQAPGKRLTTYARLQLLEALRRDPWFERVSGASLASSDAIDRVLEGFYVRFTRQYHRHLRPVKARPTSKPWFTPAPTIERAAVAAKRRRFQRARDPQMRVVYRREYTSVLAEFRRHIREAREVHVRGQTLSCVRTSFFSQPFKEAFGRLHQFRCLPSLIALDGTQTSTHLESAALLLRTQIAVDDPSTDETSHAYTRALAAAPYTSEYEDVPFTYTEVVDVLRNTPNKSASGPDLISPIILKALFRFHPRFFLMLFNASLALGYFPRCWRRARVSFIHKPGRPPERTSSYRPICVSSVFGKTLERLLNGRLQYFLEKRGLVHPRQYGLTRGRSSLLALHALKEHLTRLKTNCMPALLMSLDFHGAFDSVWHPLVLRYFRERALPSGLYHLLRTFLGGRSVFLQSHAGQVEANPTLGSPQGSPLSPLLWNIVIDSLLSLRMPPGVLVQAYADDTIIVVPAPSRDALGNLASDVLRRVIRRGLERVHPVVRLAPDEPTLQFREHLRVLGVIFDRRLSFFHHADYLRQEVALLASRVAAFFAMQRCYVRPAHKLIMYRLVILPALTYGSPVWWSEDHVYCRLHARLITVQRVALLALTRAYRTTSTAALQVLMRAPPIDLELERVNAEFRLFTLRRHGAFGACRFRPSWVADAHEHSTIHPSVPAAVPFMRLTSAQARVASHAAAVHVYTDGSFSALSAGAAFVVLANPTRVLGVRRFKLTRATSAYTAEVVAFREAVLHALSVRYTLPVAFYTDCRSLLQALASQRNAEPHVLDLRVLLRRLSRSVPLHVFDVPGHSGVFGNEVADFLAQRAAIHGHDRSLPLPFRAVRQQLRRETLILWTARCRHPGGTEPTGTECTVSAHKNLRREAHGKCTAVASHRKVPTLVRARPHRFLRRRASPSPGAVPFLLLDPSPTGSALRANPFPKVTDPFCRLPLPTLVYRLEAVHLGDLLRMWVRSGTKITLPHSDFQGPTGAHRTAQEPHCSTEPPSLSRGEPIPGTRSPYREKKTLPGAPIGVSELVCVAALGPEGPISVAGGASPFHRLSCTNAPASERISPFPKDRLTHVQLLFTWNPSPLQSSRFSLEYLLLPPRSAPAAAPGGLTPDTFNAHRCGPPTRRGLAPPHFVLLCQRRPGIGATLERHPFSGLVASAADSDFHGHRPAVLSNQHPSWVLMSVPTRAPYPGVWFIPQRQFCLPKVAHLALSSQREASTQKASRKLRREPATRWFDWSFAPIPGSDDRFARQNRFGPPPEFPLASSCPGIVHHLSGANVCALAPPRRRVSAWDGPLLRPLSDPYGSGGLPTYSPQTTIAPPRENYPARSGFSPANPPPRDQPGQQETTSLPSGFSAPFPEGVIVRASRQPGEAHGAWTGDGQVTSTAGLKVVLVPFDPRPSRRSTGGGKCAPRRPRLRASSRNSPPRGAVYLTPPAPRSSGD</sequence>
<evidence type="ECO:0000313" key="4">
    <source>
        <dbReference type="EMBL" id="KAH7962652.1"/>
    </source>
</evidence>
<evidence type="ECO:0000313" key="5">
    <source>
        <dbReference type="Proteomes" id="UP000821837"/>
    </source>
</evidence>
<evidence type="ECO:0000259" key="3">
    <source>
        <dbReference type="PROSITE" id="PS50879"/>
    </source>
</evidence>
<feature type="domain" description="Reverse transcriptase" evidence="2">
    <location>
        <begin position="315"/>
        <end position="567"/>
    </location>
</feature>
<dbReference type="EMBL" id="JABSTV010001249">
    <property type="protein sequence ID" value="KAH7962652.1"/>
    <property type="molecule type" value="Genomic_DNA"/>
</dbReference>
<dbReference type="Proteomes" id="UP000821837">
    <property type="component" value="Chromosome 3"/>
</dbReference>
<reference evidence="4" key="2">
    <citation type="submission" date="2021-09" db="EMBL/GenBank/DDBJ databases">
        <authorList>
            <person name="Jia N."/>
            <person name="Wang J."/>
            <person name="Shi W."/>
            <person name="Du L."/>
            <person name="Sun Y."/>
            <person name="Zhan W."/>
            <person name="Jiang J."/>
            <person name="Wang Q."/>
            <person name="Zhang B."/>
            <person name="Ji P."/>
            <person name="Sakyi L.B."/>
            <person name="Cui X."/>
            <person name="Yuan T."/>
            <person name="Jiang B."/>
            <person name="Yang W."/>
            <person name="Lam T.T.-Y."/>
            <person name="Chang Q."/>
            <person name="Ding S."/>
            <person name="Wang X."/>
            <person name="Zhu J."/>
            <person name="Ruan X."/>
            <person name="Zhao L."/>
            <person name="Wei J."/>
            <person name="Que T."/>
            <person name="Du C."/>
            <person name="Cheng J."/>
            <person name="Dai P."/>
            <person name="Han X."/>
            <person name="Huang E."/>
            <person name="Gao Y."/>
            <person name="Liu J."/>
            <person name="Shao H."/>
            <person name="Ye R."/>
            <person name="Li L."/>
            <person name="Wei W."/>
            <person name="Wang X."/>
            <person name="Wang C."/>
            <person name="Huo Q."/>
            <person name="Li W."/>
            <person name="Guo W."/>
            <person name="Chen H."/>
            <person name="Chen S."/>
            <person name="Zhou L."/>
            <person name="Zhou L."/>
            <person name="Ni X."/>
            <person name="Tian J."/>
            <person name="Zhou Y."/>
            <person name="Sheng Y."/>
            <person name="Liu T."/>
            <person name="Pan Y."/>
            <person name="Xia L."/>
            <person name="Li J."/>
            <person name="Zhao F."/>
            <person name="Cao W."/>
        </authorList>
    </citation>
    <scope>NUCLEOTIDE SEQUENCE</scope>
    <source>
        <strain evidence="4">Rsan-2018</strain>
        <tissue evidence="4">Larvae</tissue>
    </source>
</reference>
<feature type="region of interest" description="Disordered" evidence="1">
    <location>
        <begin position="1350"/>
        <end position="1405"/>
    </location>
</feature>
<gene>
    <name evidence="4" type="ORF">HPB52_017319</name>
</gene>
<evidence type="ECO:0000256" key="1">
    <source>
        <dbReference type="SAM" id="MobiDB-lite"/>
    </source>
</evidence>
<organism evidence="4 5">
    <name type="scientific">Rhipicephalus sanguineus</name>
    <name type="common">Brown dog tick</name>
    <name type="synonym">Ixodes sanguineus</name>
    <dbReference type="NCBI Taxonomy" id="34632"/>
    <lineage>
        <taxon>Eukaryota</taxon>
        <taxon>Metazoa</taxon>
        <taxon>Ecdysozoa</taxon>
        <taxon>Arthropoda</taxon>
        <taxon>Chelicerata</taxon>
        <taxon>Arachnida</taxon>
        <taxon>Acari</taxon>
        <taxon>Parasitiformes</taxon>
        <taxon>Ixodida</taxon>
        <taxon>Ixodoidea</taxon>
        <taxon>Ixodidae</taxon>
        <taxon>Rhipicephalinae</taxon>
        <taxon>Rhipicephalus</taxon>
        <taxon>Rhipicephalus</taxon>
    </lineage>
</organism>
<dbReference type="PROSITE" id="PS50879">
    <property type="entry name" value="RNASE_H_1"/>
    <property type="match status" value="1"/>
</dbReference>
<name>A0A9D4T1A4_RHISA</name>
<dbReference type="InterPro" id="IPR012337">
    <property type="entry name" value="RNaseH-like_sf"/>
</dbReference>
<proteinExistence type="predicted"/>
<dbReference type="GO" id="GO:0042575">
    <property type="term" value="C:DNA polymerase complex"/>
    <property type="evidence" value="ECO:0007669"/>
    <property type="project" value="UniProtKB-ARBA"/>
</dbReference>
<feature type="region of interest" description="Disordered" evidence="1">
    <location>
        <begin position="1442"/>
        <end position="1489"/>
    </location>
</feature>
<feature type="compositionally biased region" description="Polar residues" evidence="1">
    <location>
        <begin position="1389"/>
        <end position="1399"/>
    </location>
</feature>
<dbReference type="Gene3D" id="3.60.10.10">
    <property type="entry name" value="Endonuclease/exonuclease/phosphatase"/>
    <property type="match status" value="1"/>
</dbReference>
<feature type="region of interest" description="Disordered" evidence="1">
    <location>
        <begin position="1021"/>
        <end position="1060"/>
    </location>
</feature>